<name>A0A4P6V2A7_9HYPH</name>
<dbReference type="SFLD" id="SFLDS00003">
    <property type="entry name" value="Haloacid_Dehalogenase"/>
    <property type="match status" value="1"/>
</dbReference>
<dbReference type="Gene3D" id="3.30.980.20">
    <property type="entry name" value="Putative mannosyl-3-phosphoglycerate phosphatase, domain 2"/>
    <property type="match status" value="1"/>
</dbReference>
<evidence type="ECO:0000313" key="5">
    <source>
        <dbReference type="Proteomes" id="UP000293719"/>
    </source>
</evidence>
<dbReference type="InterPro" id="IPR023214">
    <property type="entry name" value="HAD_sf"/>
</dbReference>
<accession>A0A4P6V2A7</accession>
<keyword evidence="5" id="KW-1185">Reference proteome</keyword>
<proteinExistence type="predicted"/>
<dbReference type="InterPro" id="IPR036412">
    <property type="entry name" value="HAD-like_sf"/>
</dbReference>
<protein>
    <submittedName>
        <fullName evidence="4">Mannosyl-3-phosphoglycerate phosphatase</fullName>
    </submittedName>
</protein>
<dbReference type="AlphaFoldDB" id="A0A4P6V2A7"/>
<dbReference type="SFLD" id="SFLDG01142">
    <property type="entry name" value="C2.B.2:_Mannosyl-3-phosphoglyc"/>
    <property type="match status" value="1"/>
</dbReference>
<dbReference type="RefSeq" id="WP_131617182.1">
    <property type="nucleotide sequence ID" value="NZ_CP036532.1"/>
</dbReference>
<dbReference type="GeneID" id="90768307"/>
<dbReference type="GO" id="GO:0005829">
    <property type="term" value="C:cytosol"/>
    <property type="evidence" value="ECO:0007669"/>
    <property type="project" value="TreeGrafter"/>
</dbReference>
<dbReference type="SUPFAM" id="SSF56784">
    <property type="entry name" value="HAD-like"/>
    <property type="match status" value="1"/>
</dbReference>
<dbReference type="GO" id="GO:0000287">
    <property type="term" value="F:magnesium ion binding"/>
    <property type="evidence" value="ECO:0007669"/>
    <property type="project" value="TreeGrafter"/>
</dbReference>
<dbReference type="PANTHER" id="PTHR10000:SF8">
    <property type="entry name" value="HAD SUPERFAMILY HYDROLASE-LIKE, TYPE 3"/>
    <property type="match status" value="1"/>
</dbReference>
<dbReference type="GO" id="GO:0050531">
    <property type="term" value="F:mannosyl-3-phosphoglycerate phosphatase activity"/>
    <property type="evidence" value="ECO:0007669"/>
    <property type="project" value="InterPro"/>
</dbReference>
<dbReference type="InterPro" id="IPR006381">
    <property type="entry name" value="HAD-SF-IIB-MPGP"/>
</dbReference>
<keyword evidence="3" id="KW-0460">Magnesium</keyword>
<dbReference type="PANTHER" id="PTHR10000">
    <property type="entry name" value="PHOSPHOSERINE PHOSPHATASE"/>
    <property type="match status" value="1"/>
</dbReference>
<dbReference type="NCBIfam" id="TIGR01486">
    <property type="entry name" value="HAD-SF-IIB-MPGP"/>
    <property type="match status" value="1"/>
</dbReference>
<gene>
    <name evidence="4" type="ORF">E0E05_13440</name>
</gene>
<dbReference type="SFLD" id="SFLDG01140">
    <property type="entry name" value="C2.B:_Phosphomannomutase_and_P"/>
    <property type="match status" value="1"/>
</dbReference>
<evidence type="ECO:0000256" key="1">
    <source>
        <dbReference type="ARBA" id="ARBA00022723"/>
    </source>
</evidence>
<keyword evidence="2" id="KW-0378">Hydrolase</keyword>
<dbReference type="EMBL" id="CP036532">
    <property type="protein sequence ID" value="QBK31522.1"/>
    <property type="molecule type" value="Genomic_DNA"/>
</dbReference>
<evidence type="ECO:0000256" key="3">
    <source>
        <dbReference type="ARBA" id="ARBA00022842"/>
    </source>
</evidence>
<dbReference type="Proteomes" id="UP000293719">
    <property type="component" value="Chromosome"/>
</dbReference>
<dbReference type="Pfam" id="PF08282">
    <property type="entry name" value="Hydrolase_3"/>
    <property type="match status" value="1"/>
</dbReference>
<evidence type="ECO:0000256" key="2">
    <source>
        <dbReference type="ARBA" id="ARBA00022801"/>
    </source>
</evidence>
<organism evidence="4 5">
    <name type="scientific">Roseitalea porphyridii</name>
    <dbReference type="NCBI Taxonomy" id="1852022"/>
    <lineage>
        <taxon>Bacteria</taxon>
        <taxon>Pseudomonadati</taxon>
        <taxon>Pseudomonadota</taxon>
        <taxon>Alphaproteobacteria</taxon>
        <taxon>Hyphomicrobiales</taxon>
        <taxon>Ahrensiaceae</taxon>
        <taxon>Roseitalea</taxon>
    </lineage>
</organism>
<dbReference type="GO" id="GO:0051479">
    <property type="term" value="P:mannosylglycerate biosynthetic process"/>
    <property type="evidence" value="ECO:0007669"/>
    <property type="project" value="InterPro"/>
</dbReference>
<reference evidence="4 5" key="1">
    <citation type="journal article" date="2017" name="Int. J. Syst. Evol. Microbiol.">
        <title>Roseitalea porphyridii gen. nov., sp. nov., isolated from a red alga, and reclassification of Hoeflea suaedae Chung et al. 2013 as Pseudohoeflea suaedae gen. nov., comb. nov.</title>
        <authorList>
            <person name="Hyeon J.W."/>
            <person name="Jeong S.E."/>
            <person name="Baek K."/>
            <person name="Jeon C.O."/>
        </authorList>
    </citation>
    <scope>NUCLEOTIDE SEQUENCE [LARGE SCALE GENOMIC DNA]</scope>
    <source>
        <strain evidence="4 5">MA7-20</strain>
    </source>
</reference>
<keyword evidence="1" id="KW-0479">Metal-binding</keyword>
<dbReference type="Gene3D" id="3.40.50.1000">
    <property type="entry name" value="HAD superfamily/HAD-like"/>
    <property type="match status" value="1"/>
</dbReference>
<dbReference type="KEGG" id="rpod:E0E05_13440"/>
<dbReference type="OrthoDB" id="193379at2"/>
<evidence type="ECO:0000313" key="4">
    <source>
        <dbReference type="EMBL" id="QBK31522.1"/>
    </source>
</evidence>
<sequence>MTDLPPDRPLIVFTDLDGTLLDHETYAFAAAEPALALLRERAVPLILASSKTAAEIAPIRSELGFGDCPAIVENGAGVLAPEGGEAEAAADDYQRLRAIVATAPADLRRHFSGFSDMGVQGITAATGLPADAARLAATRRFSEPGLWSGGADERARFVAWLERHGVHARSGGRFLTLSFGGTKAGRMEAIASRIFPDARPFIVALGDAPNDVEMLEAADRAFIVANPHGTGVPRLSGEDDGTVTRTADPGPSGWNGALLGLLSG</sequence>